<evidence type="ECO:0000313" key="1">
    <source>
        <dbReference type="EMBL" id="PZQ63802.1"/>
    </source>
</evidence>
<gene>
    <name evidence="1" type="ORF">DI563_27415</name>
</gene>
<dbReference type="InterPro" id="IPR036520">
    <property type="entry name" value="UPF0759_sf"/>
</dbReference>
<proteinExistence type="predicted"/>
<name>A0A2W5PDJ4_VARPD</name>
<dbReference type="EMBL" id="QFPP01000580">
    <property type="protein sequence ID" value="PZQ63802.1"/>
    <property type="molecule type" value="Genomic_DNA"/>
</dbReference>
<dbReference type="Proteomes" id="UP000249135">
    <property type="component" value="Unassembled WGS sequence"/>
</dbReference>
<sequence>MRVGCAGWSLPRTQWPRFPAEGSHLERYAARFDAAEIDTSFYRPHRTETYARWAASTPAHFRFSVKLPKTITHEARLQGARDALDAFLGEVDGLGPKLGCLLIQLAPSHAFDAVVARRFLADLRRRYAGPVAIEPRHASWFAAEVDALLARQRVARVLADPVLQAGGEWPGGWPQ</sequence>
<dbReference type="PANTHER" id="PTHR30348:SF14">
    <property type="entry name" value="BLR8050 PROTEIN"/>
    <property type="match status" value="1"/>
</dbReference>
<reference evidence="1 2" key="1">
    <citation type="submission" date="2017-08" db="EMBL/GenBank/DDBJ databases">
        <title>Infants hospitalized years apart are colonized by the same room-sourced microbial strains.</title>
        <authorList>
            <person name="Brooks B."/>
            <person name="Olm M.R."/>
            <person name="Firek B.A."/>
            <person name="Baker R."/>
            <person name="Thomas B.C."/>
            <person name="Morowitz M.J."/>
            <person name="Banfield J.F."/>
        </authorList>
    </citation>
    <scope>NUCLEOTIDE SEQUENCE [LARGE SCALE GENOMIC DNA]</scope>
    <source>
        <strain evidence="1">S2_005_003_R2_41</strain>
    </source>
</reference>
<dbReference type="AlphaFoldDB" id="A0A2W5PDJ4"/>
<dbReference type="SUPFAM" id="SSF117396">
    <property type="entry name" value="TM1631-like"/>
    <property type="match status" value="1"/>
</dbReference>
<organism evidence="1 2">
    <name type="scientific">Variovorax paradoxus</name>
    <dbReference type="NCBI Taxonomy" id="34073"/>
    <lineage>
        <taxon>Bacteria</taxon>
        <taxon>Pseudomonadati</taxon>
        <taxon>Pseudomonadota</taxon>
        <taxon>Betaproteobacteria</taxon>
        <taxon>Burkholderiales</taxon>
        <taxon>Comamonadaceae</taxon>
        <taxon>Variovorax</taxon>
    </lineage>
</organism>
<accession>A0A2W5PDJ4</accession>
<evidence type="ECO:0000313" key="2">
    <source>
        <dbReference type="Proteomes" id="UP000249135"/>
    </source>
</evidence>
<dbReference type="InterPro" id="IPR002763">
    <property type="entry name" value="DUF72"/>
</dbReference>
<dbReference type="Gene3D" id="3.20.20.410">
    <property type="entry name" value="Protein of unknown function UPF0759"/>
    <property type="match status" value="1"/>
</dbReference>
<comment type="caution">
    <text evidence="1">The sequence shown here is derived from an EMBL/GenBank/DDBJ whole genome shotgun (WGS) entry which is preliminary data.</text>
</comment>
<protein>
    <submittedName>
        <fullName evidence="1">DUF72 domain-containing protein</fullName>
    </submittedName>
</protein>
<feature type="non-terminal residue" evidence="1">
    <location>
        <position position="175"/>
    </location>
</feature>
<dbReference type="Pfam" id="PF01904">
    <property type="entry name" value="DUF72"/>
    <property type="match status" value="1"/>
</dbReference>
<dbReference type="PANTHER" id="PTHR30348">
    <property type="entry name" value="UNCHARACTERIZED PROTEIN YECE"/>
    <property type="match status" value="1"/>
</dbReference>